<dbReference type="Proteomes" id="UP001596220">
    <property type="component" value="Unassembled WGS sequence"/>
</dbReference>
<accession>A0ABW1NZR9</accession>
<dbReference type="InterPro" id="IPR036890">
    <property type="entry name" value="HATPase_C_sf"/>
</dbReference>
<feature type="transmembrane region" description="Helical" evidence="7">
    <location>
        <begin position="20"/>
        <end position="42"/>
    </location>
</feature>
<dbReference type="SUPFAM" id="SSF55874">
    <property type="entry name" value="ATPase domain of HSP90 chaperone/DNA topoisomerase II/histidine kinase"/>
    <property type="match status" value="1"/>
</dbReference>
<evidence type="ECO:0000256" key="3">
    <source>
        <dbReference type="ARBA" id="ARBA00022553"/>
    </source>
</evidence>
<evidence type="ECO:0000313" key="10">
    <source>
        <dbReference type="Proteomes" id="UP001596220"/>
    </source>
</evidence>
<feature type="compositionally biased region" description="Basic and acidic residues" evidence="6">
    <location>
        <begin position="808"/>
        <end position="820"/>
    </location>
</feature>
<comment type="catalytic activity">
    <reaction evidence="1">
        <text>ATP + protein L-histidine = ADP + protein N-phospho-L-histidine.</text>
        <dbReference type="EC" id="2.7.13.3"/>
    </reaction>
</comment>
<proteinExistence type="predicted"/>
<dbReference type="RefSeq" id="WP_380633508.1">
    <property type="nucleotide sequence ID" value="NZ_JBHSQO010000004.1"/>
</dbReference>
<dbReference type="Pfam" id="PF02518">
    <property type="entry name" value="HATPase_c"/>
    <property type="match status" value="1"/>
</dbReference>
<name>A0ABW1NZR9_9PSEU</name>
<evidence type="ECO:0000256" key="5">
    <source>
        <dbReference type="ARBA" id="ARBA00022777"/>
    </source>
</evidence>
<feature type="compositionally biased region" description="Polar residues" evidence="6">
    <location>
        <begin position="699"/>
        <end position="709"/>
    </location>
</feature>
<keyword evidence="7" id="KW-0472">Membrane</keyword>
<evidence type="ECO:0000256" key="6">
    <source>
        <dbReference type="SAM" id="MobiDB-lite"/>
    </source>
</evidence>
<feature type="region of interest" description="Disordered" evidence="6">
    <location>
        <begin position="655"/>
        <end position="678"/>
    </location>
</feature>
<keyword evidence="7" id="KW-0812">Transmembrane</keyword>
<feature type="domain" description="Histidine kinase/HSP90-like ATPase" evidence="8">
    <location>
        <begin position="525"/>
        <end position="637"/>
    </location>
</feature>
<evidence type="ECO:0000256" key="7">
    <source>
        <dbReference type="SAM" id="Phobius"/>
    </source>
</evidence>
<dbReference type="EC" id="2.7.13.3" evidence="2"/>
<evidence type="ECO:0000259" key="8">
    <source>
        <dbReference type="SMART" id="SM00387"/>
    </source>
</evidence>
<comment type="caution">
    <text evidence="9">The sequence shown here is derived from an EMBL/GenBank/DDBJ whole genome shotgun (WGS) entry which is preliminary data.</text>
</comment>
<dbReference type="Gene3D" id="3.30.565.10">
    <property type="entry name" value="Histidine kinase-like ATPase, C-terminal domain"/>
    <property type="match status" value="1"/>
</dbReference>
<dbReference type="InterPro" id="IPR050428">
    <property type="entry name" value="TCS_sensor_his_kinase"/>
</dbReference>
<dbReference type="PANTHER" id="PTHR45436:SF5">
    <property type="entry name" value="SENSOR HISTIDINE KINASE TRCS"/>
    <property type="match status" value="1"/>
</dbReference>
<gene>
    <name evidence="9" type="ORF">ACFP3R_05640</name>
</gene>
<keyword evidence="5" id="KW-0418">Kinase</keyword>
<feature type="region of interest" description="Disordered" evidence="6">
    <location>
        <begin position="694"/>
        <end position="820"/>
    </location>
</feature>
<dbReference type="SMART" id="SM00387">
    <property type="entry name" value="HATPase_c"/>
    <property type="match status" value="1"/>
</dbReference>
<evidence type="ECO:0000256" key="2">
    <source>
        <dbReference type="ARBA" id="ARBA00012438"/>
    </source>
</evidence>
<keyword evidence="10" id="KW-1185">Reference proteome</keyword>
<dbReference type="InterPro" id="IPR013587">
    <property type="entry name" value="Nitrate/nitrite_sensing"/>
</dbReference>
<protein>
    <recommendedName>
        <fullName evidence="2">histidine kinase</fullName>
        <ecNumber evidence="2">2.7.13.3</ecNumber>
    </recommendedName>
</protein>
<sequence length="820" mass="89748">MKQKSTTETNYKTIRSRLTGVVVVPSIVLLIMWALFSSYTVFDGFYLRAVAQGVRDASIPAVQTFAAIQKERELSMTALALPDAGTSDLEAQQQDTDRAVDDMRAAFTELASQAPPEIVERIDALNVLVDQLPQRRSALAAGRASKTEIYTYYNSLLDAGDALFSVQARVVPDAESMKGAITASEYFKASDWMSRATSLASGALAAGRFTPEEHVEFASLVGAYHASFNSNEAHARPEVREHYRFMVEGEEWKRLVAFEGRLVQNGDRPLEAGSLQEWQNVSGPMSAELTALVSEQAASAVGVTMSRGESKFRTVIVGSLIALLAVIIGILIAIRTSNRLVNKALITRLASLKKDSLALAHERLPDIVDRLREGKHVDVEVEVPPLDYGSDEIGQVADAFNAAQYTAVAAAVKESQAREGVNRVFLDIAHRNQGLVHRQLKILDKLEREEENPEQLDALFQLDHLATRARRNAENLIILAGEQPGRQWRKPVRLLDVLRAGVAETEQYVRVKVNPVPDTALVGAAVADTIHLVAELVDNATAFSSPRSQVQVHASEVPQGIVVEIEDHGLGINPEDRDQHNAMLADPPEFDAMRLRGESRLGLFVVARLAARRGIHVELRESPYGGTLALVLIPSAIVAGPTTVTEPAETRQLPRRPFHDIPQQGDDPVRDAGFPDTSRDLEGFWAQAEAAANAGAPVNNHTPNATTTADPLPEVERMSGGLDLSQRSGELELPQRKRVEEWPGTEPDPSAGGTGGVGRPELPRRRRQQNLAPQLVRNDFHPSPEPLAEVDPEKSDRVRKGLSAFQRGTRDARRSEDLEP</sequence>
<dbReference type="Pfam" id="PF08376">
    <property type="entry name" value="NIT"/>
    <property type="match status" value="1"/>
</dbReference>
<dbReference type="EMBL" id="JBHSQO010000004">
    <property type="protein sequence ID" value="MFC6088748.1"/>
    <property type="molecule type" value="Genomic_DNA"/>
</dbReference>
<dbReference type="PANTHER" id="PTHR45436">
    <property type="entry name" value="SENSOR HISTIDINE KINASE YKOH"/>
    <property type="match status" value="1"/>
</dbReference>
<feature type="compositionally biased region" description="Basic and acidic residues" evidence="6">
    <location>
        <begin position="729"/>
        <end position="741"/>
    </location>
</feature>
<dbReference type="InterPro" id="IPR003594">
    <property type="entry name" value="HATPase_dom"/>
</dbReference>
<organism evidence="9 10">
    <name type="scientific">Saccharothrix lopnurensis</name>
    <dbReference type="NCBI Taxonomy" id="1670621"/>
    <lineage>
        <taxon>Bacteria</taxon>
        <taxon>Bacillati</taxon>
        <taxon>Actinomycetota</taxon>
        <taxon>Actinomycetes</taxon>
        <taxon>Pseudonocardiales</taxon>
        <taxon>Pseudonocardiaceae</taxon>
        <taxon>Saccharothrix</taxon>
    </lineage>
</organism>
<feature type="transmembrane region" description="Helical" evidence="7">
    <location>
        <begin position="315"/>
        <end position="334"/>
    </location>
</feature>
<evidence type="ECO:0000256" key="1">
    <source>
        <dbReference type="ARBA" id="ARBA00000085"/>
    </source>
</evidence>
<evidence type="ECO:0000256" key="4">
    <source>
        <dbReference type="ARBA" id="ARBA00022679"/>
    </source>
</evidence>
<keyword evidence="7" id="KW-1133">Transmembrane helix</keyword>
<keyword evidence="4" id="KW-0808">Transferase</keyword>
<reference evidence="10" key="1">
    <citation type="journal article" date="2019" name="Int. J. Syst. Evol. Microbiol.">
        <title>The Global Catalogue of Microorganisms (GCM) 10K type strain sequencing project: providing services to taxonomists for standard genome sequencing and annotation.</title>
        <authorList>
            <consortium name="The Broad Institute Genomics Platform"/>
            <consortium name="The Broad Institute Genome Sequencing Center for Infectious Disease"/>
            <person name="Wu L."/>
            <person name="Ma J."/>
        </authorList>
    </citation>
    <scope>NUCLEOTIDE SEQUENCE [LARGE SCALE GENOMIC DNA]</scope>
    <source>
        <strain evidence="10">CGMCC 4.7246</strain>
    </source>
</reference>
<keyword evidence="3" id="KW-0597">Phosphoprotein</keyword>
<evidence type="ECO:0000313" key="9">
    <source>
        <dbReference type="EMBL" id="MFC6088748.1"/>
    </source>
</evidence>